<feature type="region of interest" description="Disordered" evidence="1">
    <location>
        <begin position="386"/>
        <end position="443"/>
    </location>
</feature>
<gene>
    <name evidence="3" type="primary">LOC116291578</name>
</gene>
<proteinExistence type="predicted"/>
<feature type="compositionally biased region" description="Polar residues" evidence="1">
    <location>
        <begin position="421"/>
        <end position="430"/>
    </location>
</feature>
<accession>A0A6P8HFN8</accession>
<dbReference type="InParanoid" id="A0A6P8HFN8"/>
<dbReference type="OrthoDB" id="6724830at2759"/>
<protein>
    <submittedName>
        <fullName evidence="3">Protein phosphatase 1 regulatory subunit 36-like</fullName>
    </submittedName>
</protein>
<dbReference type="RefSeq" id="XP_031554611.1">
    <property type="nucleotide sequence ID" value="XM_031698751.1"/>
</dbReference>
<sequence length="443" mass="49278">MAHTDNLYGNQGLSRRWVWKEETNTLEAVITNPNLVERPGNFSTSAAKSKRNKGQLGIHFQSDYSKKNDRGTPSVMSRNVGVAGVGSRRGQAYLLGQRTGNMKGSSPRPSIKAGTSEHLSITLDDVKSVAFDSLPDVDSLPEVFQSACSTEQFDEFLLAVLNYFDAFFERLAIENKPKPMAVEPSLAEMKALATAIAKEEAAQKLLSKSYCVMVLGLGLEDQHHMACGRSRVSSTAKDGHLYEFLYRFSSYVTYITFRRQHLDLIHKELGRMFRSETFNPAGRPKEIKEVYAMDRLRDSNKKPLTPAEYRRLKPRRPAIKSIINQRSPVLVSLFPSSKEASPWFLDRTKAIPVSADELPNDDDKESLVLKAKVGIIGEAMSGFNPLTLAPFGEEEHDETGDDEDETGEGRRKSLAGDDTSIPPQGSNNGASPEEEQDELEEQE</sequence>
<feature type="compositionally biased region" description="Acidic residues" evidence="1">
    <location>
        <begin position="392"/>
        <end position="406"/>
    </location>
</feature>
<evidence type="ECO:0000256" key="1">
    <source>
        <dbReference type="SAM" id="MobiDB-lite"/>
    </source>
</evidence>
<dbReference type="PANTHER" id="PTHR21055:SF3">
    <property type="entry name" value="PROTEIN PHOSPHATASE 1 REGULATORY SUBUNIT 36"/>
    <property type="match status" value="1"/>
</dbReference>
<dbReference type="GO" id="GO:0019902">
    <property type="term" value="F:phosphatase binding"/>
    <property type="evidence" value="ECO:0007669"/>
    <property type="project" value="InterPro"/>
</dbReference>
<name>A0A6P8HFN8_ACTTE</name>
<reference evidence="3" key="1">
    <citation type="submission" date="2025-08" db="UniProtKB">
        <authorList>
            <consortium name="RefSeq"/>
        </authorList>
    </citation>
    <scope>IDENTIFICATION</scope>
    <source>
        <tissue evidence="3">Tentacle</tissue>
    </source>
</reference>
<evidence type="ECO:0000313" key="3">
    <source>
        <dbReference type="RefSeq" id="XP_031554611.1"/>
    </source>
</evidence>
<dbReference type="GeneID" id="116291578"/>
<dbReference type="PANTHER" id="PTHR21055">
    <property type="entry name" value="PROTEIN PHOSPHATASE 1 REGULATORY SUBUNIT 36"/>
    <property type="match status" value="1"/>
</dbReference>
<keyword evidence="2" id="KW-1185">Reference proteome</keyword>
<evidence type="ECO:0000313" key="2">
    <source>
        <dbReference type="Proteomes" id="UP000515163"/>
    </source>
</evidence>
<feature type="compositionally biased region" description="Acidic residues" evidence="1">
    <location>
        <begin position="432"/>
        <end position="443"/>
    </location>
</feature>
<dbReference type="AlphaFoldDB" id="A0A6P8HFN8"/>
<dbReference type="Pfam" id="PF14895">
    <property type="entry name" value="PPPI_inhib"/>
    <property type="match status" value="1"/>
</dbReference>
<organism evidence="2 3">
    <name type="scientific">Actinia tenebrosa</name>
    <name type="common">Australian red waratah sea anemone</name>
    <dbReference type="NCBI Taxonomy" id="6105"/>
    <lineage>
        <taxon>Eukaryota</taxon>
        <taxon>Metazoa</taxon>
        <taxon>Cnidaria</taxon>
        <taxon>Anthozoa</taxon>
        <taxon>Hexacorallia</taxon>
        <taxon>Actiniaria</taxon>
        <taxon>Actiniidae</taxon>
        <taxon>Actinia</taxon>
    </lineage>
</organism>
<dbReference type="InterPro" id="IPR026142">
    <property type="entry name" value="Pro_pase_1_reg_su_36"/>
</dbReference>
<dbReference type="Proteomes" id="UP000515163">
    <property type="component" value="Unplaced"/>
</dbReference>
<dbReference type="KEGG" id="aten:116291578"/>